<organism evidence="6 7">
    <name type="scientific">Deinococcus peraridilitoris (strain DSM 19664 / LMG 22246 / CIP 109416 / KR-200)</name>
    <dbReference type="NCBI Taxonomy" id="937777"/>
    <lineage>
        <taxon>Bacteria</taxon>
        <taxon>Thermotogati</taxon>
        <taxon>Deinococcota</taxon>
        <taxon>Deinococci</taxon>
        <taxon>Deinococcales</taxon>
        <taxon>Deinococcaceae</taxon>
        <taxon>Deinococcus</taxon>
    </lineage>
</organism>
<gene>
    <name evidence="5" type="primary">rpmC</name>
    <name evidence="6" type="ordered locus">Deipe_3045</name>
</gene>
<dbReference type="CDD" id="cd00427">
    <property type="entry name" value="Ribosomal_L29_HIP"/>
    <property type="match status" value="1"/>
</dbReference>
<dbReference type="RefSeq" id="WP_015236794.1">
    <property type="nucleotide sequence ID" value="NC_019793.1"/>
</dbReference>
<dbReference type="InterPro" id="IPR001854">
    <property type="entry name" value="Ribosomal_uL29"/>
</dbReference>
<dbReference type="eggNOG" id="COG0255">
    <property type="taxonomic scope" value="Bacteria"/>
</dbReference>
<keyword evidence="7" id="KW-1185">Reference proteome</keyword>
<dbReference type="GO" id="GO:0003735">
    <property type="term" value="F:structural constituent of ribosome"/>
    <property type="evidence" value="ECO:0007669"/>
    <property type="project" value="InterPro"/>
</dbReference>
<dbReference type="InterPro" id="IPR036049">
    <property type="entry name" value="Ribosomal_uL29_sf"/>
</dbReference>
<dbReference type="InterPro" id="IPR018254">
    <property type="entry name" value="Ribosomal_uL29_CS"/>
</dbReference>
<evidence type="ECO:0000256" key="2">
    <source>
        <dbReference type="ARBA" id="ARBA00022980"/>
    </source>
</evidence>
<dbReference type="OrthoDB" id="9815192at2"/>
<dbReference type="KEGG" id="dpd:Deipe_3045"/>
<evidence type="ECO:0000313" key="6">
    <source>
        <dbReference type="EMBL" id="AFZ68494.1"/>
    </source>
</evidence>
<evidence type="ECO:0000256" key="4">
    <source>
        <dbReference type="ARBA" id="ARBA00035204"/>
    </source>
</evidence>
<dbReference type="InterPro" id="IPR050063">
    <property type="entry name" value="Ribosomal_protein_uL29"/>
</dbReference>
<proteinExistence type="inferred from homology"/>
<name>L0A4Y5_DEIPD</name>
<dbReference type="HAMAP" id="MF_00374">
    <property type="entry name" value="Ribosomal_uL29"/>
    <property type="match status" value="1"/>
</dbReference>
<dbReference type="Gene3D" id="1.10.287.310">
    <property type="match status" value="1"/>
</dbReference>
<keyword evidence="3 5" id="KW-0687">Ribonucleoprotein</keyword>
<dbReference type="PROSITE" id="PS00579">
    <property type="entry name" value="RIBOSOMAL_L29"/>
    <property type="match status" value="1"/>
</dbReference>
<dbReference type="PATRIC" id="fig|937777.3.peg.3061"/>
<dbReference type="FunFam" id="1.10.287.310:FF:000001">
    <property type="entry name" value="50S ribosomal protein L29"/>
    <property type="match status" value="1"/>
</dbReference>
<evidence type="ECO:0000256" key="1">
    <source>
        <dbReference type="ARBA" id="ARBA00009254"/>
    </source>
</evidence>
<evidence type="ECO:0000256" key="3">
    <source>
        <dbReference type="ARBA" id="ARBA00023274"/>
    </source>
</evidence>
<protein>
    <recommendedName>
        <fullName evidence="4 5">Large ribosomal subunit protein uL29</fullName>
    </recommendedName>
</protein>
<dbReference type="GO" id="GO:0022625">
    <property type="term" value="C:cytosolic large ribosomal subunit"/>
    <property type="evidence" value="ECO:0007669"/>
    <property type="project" value="TreeGrafter"/>
</dbReference>
<dbReference type="PANTHER" id="PTHR10916">
    <property type="entry name" value="60S RIBOSOMAL PROTEIN L35/50S RIBOSOMAL PROTEIN L29"/>
    <property type="match status" value="1"/>
</dbReference>
<dbReference type="Proteomes" id="UP000010467">
    <property type="component" value="Chromosome"/>
</dbReference>
<evidence type="ECO:0000313" key="7">
    <source>
        <dbReference type="Proteomes" id="UP000010467"/>
    </source>
</evidence>
<dbReference type="GO" id="GO:0006412">
    <property type="term" value="P:translation"/>
    <property type="evidence" value="ECO:0007669"/>
    <property type="project" value="UniProtKB-UniRule"/>
</dbReference>
<keyword evidence="2 5" id="KW-0689">Ribosomal protein</keyword>
<accession>L0A4Y5</accession>
<dbReference type="NCBIfam" id="TIGR00012">
    <property type="entry name" value="L29"/>
    <property type="match status" value="1"/>
</dbReference>
<sequence length="67" mass="7725">MKLNEIRNLSLGDFDQEVTARKKELMELRFQGAIGQLANPARVRTLRKEIAQLLTVKTEKQRQESGQ</sequence>
<dbReference type="EMBL" id="CP003382">
    <property type="protein sequence ID" value="AFZ68494.1"/>
    <property type="molecule type" value="Genomic_DNA"/>
</dbReference>
<comment type="similarity">
    <text evidence="1 5">Belongs to the universal ribosomal protein uL29 family.</text>
</comment>
<evidence type="ECO:0000256" key="5">
    <source>
        <dbReference type="HAMAP-Rule" id="MF_00374"/>
    </source>
</evidence>
<dbReference type="STRING" id="937777.Deipe_3045"/>
<dbReference type="AlphaFoldDB" id="L0A4Y5"/>
<dbReference type="HOGENOM" id="CLU_158491_0_2_0"/>
<dbReference type="Pfam" id="PF00831">
    <property type="entry name" value="Ribosomal_L29"/>
    <property type="match status" value="1"/>
</dbReference>
<dbReference type="PANTHER" id="PTHR10916:SF0">
    <property type="entry name" value="LARGE RIBOSOMAL SUBUNIT PROTEIN UL29C"/>
    <property type="match status" value="1"/>
</dbReference>
<dbReference type="SUPFAM" id="SSF46561">
    <property type="entry name" value="Ribosomal protein L29 (L29p)"/>
    <property type="match status" value="1"/>
</dbReference>
<reference evidence="7" key="1">
    <citation type="submission" date="2012-03" db="EMBL/GenBank/DDBJ databases">
        <title>Complete sequence of chromosome of Deinococcus peraridilitoris DSM 19664.</title>
        <authorList>
            <person name="Lucas S."/>
            <person name="Copeland A."/>
            <person name="Lapidus A."/>
            <person name="Glavina del Rio T."/>
            <person name="Dalin E."/>
            <person name="Tice H."/>
            <person name="Bruce D."/>
            <person name="Goodwin L."/>
            <person name="Pitluck S."/>
            <person name="Peters L."/>
            <person name="Mikhailova N."/>
            <person name="Lu M."/>
            <person name="Kyrpides N."/>
            <person name="Mavromatis K."/>
            <person name="Ivanova N."/>
            <person name="Brettin T."/>
            <person name="Detter J.C."/>
            <person name="Han C."/>
            <person name="Larimer F."/>
            <person name="Land M."/>
            <person name="Hauser L."/>
            <person name="Markowitz V."/>
            <person name="Cheng J.-F."/>
            <person name="Hugenholtz P."/>
            <person name="Woyke T."/>
            <person name="Wu D."/>
            <person name="Pukall R."/>
            <person name="Steenblock K."/>
            <person name="Brambilla E."/>
            <person name="Klenk H.-P."/>
            <person name="Eisen J.A."/>
        </authorList>
    </citation>
    <scope>NUCLEOTIDE SEQUENCE [LARGE SCALE GENOMIC DNA]</scope>
    <source>
        <strain evidence="7">DSM 19664 / LMG 22246 / CIP 109416 / KR-200</strain>
    </source>
</reference>